<dbReference type="InterPro" id="IPR000534">
    <property type="entry name" value="Semialdehyde_DH_NAD-bd"/>
</dbReference>
<dbReference type="PIRSF" id="PIRSF015689">
    <property type="entry name" value="Actaldh_dh_actl"/>
    <property type="match status" value="1"/>
</dbReference>
<evidence type="ECO:0000256" key="3">
    <source>
        <dbReference type="HAMAP-Rule" id="MF_01657"/>
    </source>
</evidence>
<dbReference type="Pfam" id="PF09290">
    <property type="entry name" value="AcetDehyd-dimer"/>
    <property type="match status" value="1"/>
</dbReference>
<evidence type="ECO:0000313" key="6">
    <source>
        <dbReference type="Proteomes" id="UP000291933"/>
    </source>
</evidence>
<dbReference type="InterPro" id="IPR036291">
    <property type="entry name" value="NAD(P)-bd_dom_sf"/>
</dbReference>
<dbReference type="SUPFAM" id="SSF55347">
    <property type="entry name" value="Glyceraldehyde-3-phosphate dehydrogenase-like, C-terminal domain"/>
    <property type="match status" value="1"/>
</dbReference>
<accession>A0A4Q9KJV3</accession>
<dbReference type="SMART" id="SM00859">
    <property type="entry name" value="Semialdhyde_dh"/>
    <property type="match status" value="1"/>
</dbReference>
<dbReference type="GO" id="GO:0051287">
    <property type="term" value="F:NAD binding"/>
    <property type="evidence" value="ECO:0007669"/>
    <property type="project" value="UniProtKB-UniRule"/>
</dbReference>
<name>A0A4Q9KJV3_PROTD</name>
<dbReference type="Gene3D" id="3.30.360.10">
    <property type="entry name" value="Dihydrodipicolinate Reductase, domain 2"/>
    <property type="match status" value="1"/>
</dbReference>
<dbReference type="NCBIfam" id="TIGR03215">
    <property type="entry name" value="ac_ald_DH_ac"/>
    <property type="match status" value="1"/>
</dbReference>
<keyword evidence="2 3" id="KW-0520">NAD</keyword>
<gene>
    <name evidence="5" type="ORF">ET996_09785</name>
</gene>
<comment type="caution">
    <text evidence="5">The sequence shown here is derived from an EMBL/GenBank/DDBJ whole genome shotgun (WGS) entry which is preliminary data.</text>
</comment>
<evidence type="ECO:0000313" key="5">
    <source>
        <dbReference type="EMBL" id="TBT94678.1"/>
    </source>
</evidence>
<dbReference type="InterPro" id="IPR015426">
    <property type="entry name" value="Acetylaldehyde_DH_C"/>
</dbReference>
<feature type="domain" description="Semialdehyde dehydrogenase NAD-binding" evidence="4">
    <location>
        <begin position="9"/>
        <end position="124"/>
    </location>
</feature>
<dbReference type="AlphaFoldDB" id="A0A4Q9KJV3"/>
<evidence type="ECO:0000256" key="1">
    <source>
        <dbReference type="ARBA" id="ARBA00009244"/>
    </source>
</evidence>
<dbReference type="GO" id="GO:0008774">
    <property type="term" value="F:acetaldehyde dehydrogenase (acetylating) activity"/>
    <property type="evidence" value="ECO:0007669"/>
    <property type="project" value="UniProtKB-UniRule"/>
</dbReference>
<dbReference type="InterPro" id="IPR003361">
    <property type="entry name" value="Acetaldehyde_dehydrogenase"/>
</dbReference>
<feature type="binding site" evidence="3">
    <location>
        <position position="289"/>
    </location>
    <ligand>
        <name>NAD(+)</name>
        <dbReference type="ChEBI" id="CHEBI:57540"/>
    </ligand>
</feature>
<protein>
    <recommendedName>
        <fullName evidence="3">Acetaldehyde dehydrogenase</fullName>
        <ecNumber evidence="3">1.2.1.10</ecNumber>
    </recommendedName>
    <alternativeName>
        <fullName evidence="3">Acetaldehyde dehydrogenase [acetylating]</fullName>
    </alternativeName>
</protein>
<evidence type="ECO:0000256" key="2">
    <source>
        <dbReference type="ARBA" id="ARBA00023027"/>
    </source>
</evidence>
<comment type="catalytic activity">
    <reaction evidence="3">
        <text>acetaldehyde + NAD(+) + CoA = acetyl-CoA + NADH + H(+)</text>
        <dbReference type="Rhea" id="RHEA:23288"/>
        <dbReference type="ChEBI" id="CHEBI:15343"/>
        <dbReference type="ChEBI" id="CHEBI:15378"/>
        <dbReference type="ChEBI" id="CHEBI:57287"/>
        <dbReference type="ChEBI" id="CHEBI:57288"/>
        <dbReference type="ChEBI" id="CHEBI:57540"/>
        <dbReference type="ChEBI" id="CHEBI:57945"/>
        <dbReference type="EC" id="1.2.1.10"/>
    </reaction>
</comment>
<dbReference type="RefSeq" id="WP_131172380.1">
    <property type="nucleotide sequence ID" value="NZ_FXTL01000011.1"/>
</dbReference>
<keyword evidence="3 5" id="KW-0560">Oxidoreductase</keyword>
<keyword evidence="6" id="KW-1185">Reference proteome</keyword>
<dbReference type="EC" id="1.2.1.10" evidence="3"/>
<keyword evidence="3" id="KW-0058">Aromatic hydrocarbons catabolism</keyword>
<dbReference type="OrthoDB" id="9786743at2"/>
<reference evidence="5 6" key="1">
    <citation type="submission" date="2019-01" db="EMBL/GenBank/DDBJ databases">
        <title>Lactibacter flavus gen. nov., sp. nov., a novel bacterium of the family Propionibacteriaceae isolated from raw milk and dairy products.</title>
        <authorList>
            <person name="Huptas C."/>
            <person name="Wenning M."/>
            <person name="Breitenwieser F."/>
            <person name="Doll E."/>
            <person name="Von Neubeck M."/>
            <person name="Busse H.-J."/>
            <person name="Scherer S."/>
        </authorList>
    </citation>
    <scope>NUCLEOTIDE SEQUENCE [LARGE SCALE GENOMIC DNA]</scope>
    <source>
        <strain evidence="5 6">DSM 22130</strain>
    </source>
</reference>
<feature type="binding site" evidence="3">
    <location>
        <begin position="165"/>
        <end position="173"/>
    </location>
    <ligand>
        <name>NAD(+)</name>
        <dbReference type="ChEBI" id="CHEBI:57540"/>
    </ligand>
</feature>
<sequence length="354" mass="37416">MTFKGRPTTAAIIGSGNIGTDLMFKLMRRSKHITPKYMIGIDPNSDGLKRADRMGVTASAGGIDWLLSLPTEELPDIVFDATSAKAHAANAPRLAEKGIVAIDLTPAAVGPFCSPAVSDQVDVSSMNVNMITCGGQATIPIVYAVTRVTGRTPYAEIVASLSSKGAGPGTRANIDEFTETTAKAIEEVGRADRGKAIIILNPVEPPMKMRNTVFVAIPAEYAEPGPKQDELTASIKTMVAEVQKYVPGYSLKSEPQYDAPRDIWGGLARVAVFLEVVGAGDYLPDYAGNLDIITSAAAHIGDLLMEYRIANPVKGTPQHVEFRAATEAPLPGSAAARALKQAAAHDTSKDEVKA</sequence>
<dbReference type="EMBL" id="SDMR01000011">
    <property type="protein sequence ID" value="TBT94678.1"/>
    <property type="molecule type" value="Genomic_DNA"/>
</dbReference>
<dbReference type="HAMAP" id="MF_01657">
    <property type="entry name" value="Ac_ald_DH_ac"/>
    <property type="match status" value="1"/>
</dbReference>
<feature type="active site" description="Acyl-thioester intermediate" evidence="3">
    <location>
        <position position="133"/>
    </location>
</feature>
<organism evidence="5 6">
    <name type="scientific">Propioniciclava tarda</name>
    <dbReference type="NCBI Taxonomy" id="433330"/>
    <lineage>
        <taxon>Bacteria</taxon>
        <taxon>Bacillati</taxon>
        <taxon>Actinomycetota</taxon>
        <taxon>Actinomycetes</taxon>
        <taxon>Propionibacteriales</taxon>
        <taxon>Propionibacteriaceae</taxon>
        <taxon>Propioniciclava</taxon>
    </lineage>
</organism>
<dbReference type="Gene3D" id="3.40.50.720">
    <property type="entry name" value="NAD(P)-binding Rossmann-like Domain"/>
    <property type="match status" value="1"/>
</dbReference>
<dbReference type="SUPFAM" id="SSF51735">
    <property type="entry name" value="NAD(P)-binding Rossmann-fold domains"/>
    <property type="match status" value="1"/>
</dbReference>
<proteinExistence type="inferred from homology"/>
<evidence type="ECO:0000259" key="4">
    <source>
        <dbReference type="SMART" id="SM00859"/>
    </source>
</evidence>
<dbReference type="NCBIfam" id="NF006157">
    <property type="entry name" value="PRK08300.1"/>
    <property type="match status" value="1"/>
</dbReference>
<dbReference type="Proteomes" id="UP000291933">
    <property type="component" value="Unassembled WGS sequence"/>
</dbReference>
<feature type="binding site" evidence="3">
    <location>
        <begin position="15"/>
        <end position="18"/>
    </location>
    <ligand>
        <name>NAD(+)</name>
        <dbReference type="ChEBI" id="CHEBI:57540"/>
    </ligand>
</feature>
<dbReference type="Pfam" id="PF01118">
    <property type="entry name" value="Semialdhyde_dh"/>
    <property type="match status" value="1"/>
</dbReference>
<dbReference type="CDD" id="cd23933">
    <property type="entry name" value="ALDH_C"/>
    <property type="match status" value="1"/>
</dbReference>
<comment type="similarity">
    <text evidence="1 3">Belongs to the acetaldehyde dehydrogenase family.</text>
</comment>